<dbReference type="KEGG" id="cvn:111109508"/>
<protein>
    <submittedName>
        <fullName evidence="4">Uncharacterized protein LOC111109508 isoform X1</fullName>
    </submittedName>
</protein>
<feature type="compositionally biased region" description="Basic and acidic residues" evidence="2">
    <location>
        <begin position="82"/>
        <end position="103"/>
    </location>
</feature>
<name>A0A8B8BF05_CRAVI</name>
<gene>
    <name evidence="4" type="primary">LOC111109508</name>
</gene>
<dbReference type="OrthoDB" id="6206056at2759"/>
<evidence type="ECO:0000256" key="1">
    <source>
        <dbReference type="SAM" id="Coils"/>
    </source>
</evidence>
<dbReference type="AlphaFoldDB" id="A0A8B8BF05"/>
<dbReference type="Proteomes" id="UP000694844">
    <property type="component" value="Chromosome 8"/>
</dbReference>
<feature type="compositionally biased region" description="Low complexity" evidence="2">
    <location>
        <begin position="55"/>
        <end position="66"/>
    </location>
</feature>
<keyword evidence="3" id="KW-1185">Reference proteome</keyword>
<feature type="coiled-coil region" evidence="1">
    <location>
        <begin position="396"/>
        <end position="423"/>
    </location>
</feature>
<evidence type="ECO:0000313" key="4">
    <source>
        <dbReference type="RefSeq" id="XP_022301364.1"/>
    </source>
</evidence>
<reference evidence="4" key="1">
    <citation type="submission" date="2025-08" db="UniProtKB">
        <authorList>
            <consortium name="RefSeq"/>
        </authorList>
    </citation>
    <scope>IDENTIFICATION</scope>
    <source>
        <tissue evidence="4">Whole sample</tissue>
    </source>
</reference>
<keyword evidence="1" id="KW-0175">Coiled coil</keyword>
<accession>A0A8B8BF05</accession>
<organism evidence="3 4">
    <name type="scientific">Crassostrea virginica</name>
    <name type="common">Eastern oyster</name>
    <dbReference type="NCBI Taxonomy" id="6565"/>
    <lineage>
        <taxon>Eukaryota</taxon>
        <taxon>Metazoa</taxon>
        <taxon>Spiralia</taxon>
        <taxon>Lophotrochozoa</taxon>
        <taxon>Mollusca</taxon>
        <taxon>Bivalvia</taxon>
        <taxon>Autobranchia</taxon>
        <taxon>Pteriomorphia</taxon>
        <taxon>Ostreida</taxon>
        <taxon>Ostreoidea</taxon>
        <taxon>Ostreidae</taxon>
        <taxon>Crassostrea</taxon>
    </lineage>
</organism>
<feature type="compositionally biased region" description="Polar residues" evidence="2">
    <location>
        <begin position="146"/>
        <end position="164"/>
    </location>
</feature>
<dbReference type="RefSeq" id="XP_022301364.1">
    <property type="nucleotide sequence ID" value="XM_022445656.1"/>
</dbReference>
<proteinExistence type="predicted"/>
<evidence type="ECO:0000313" key="3">
    <source>
        <dbReference type="Proteomes" id="UP000694844"/>
    </source>
</evidence>
<dbReference type="GeneID" id="111109508"/>
<feature type="region of interest" description="Disordered" evidence="2">
    <location>
        <begin position="48"/>
        <end position="107"/>
    </location>
</feature>
<feature type="region of interest" description="Disordered" evidence="2">
    <location>
        <begin position="120"/>
        <end position="164"/>
    </location>
</feature>
<evidence type="ECO:0000256" key="2">
    <source>
        <dbReference type="SAM" id="MobiDB-lite"/>
    </source>
</evidence>
<sequence length="527" mass="58521">MILINFFQENDWKATFGAFIDFLFMPVSNSRSLKPHLEALIGTLSVDPSKEKSADTLSDTETATTTHESNVGPKQKGKRKRSDKEMEEMKKRKEENKVQKELETSAQKAASATILELRKKSGDKTANSSDLNLPPSLPLPARTDDNFISPSSTSTPHTDGTDFSNAEKIDTLVSLSPYTDDSYSRNLNRTNSSSILTRCTAGTSFSSADNRSTLVSMSPCTDDSFQSKNWASTSPANSSSTLTARTAETGFWSNEKRNTLVSLSPYTDDSFNTRNLSRTISSSISTPCTAESFTSSERRSTLVSLSPYTDETPVNSMGTCTASTLMSPFTDEAINTMGRPEISGCVQEPHSMPNMQPIRPMPLYENQTSQYMRSAFSTLYPEELCVTKCHSCCSVVREHEKRIAHLEQALESLQRSIKKKHLKGSVEEERTKGPLGIDLEELKSTLQLKRNCSEGVNYLLLKLYTIEELTTSSVMGVSTKKGQRKGLNEEKRAIIEGLITEIFPGITVTSIHNIMRDRLKLLRKKHT</sequence>